<dbReference type="EMBL" id="CP009933">
    <property type="protein sequence ID" value="AKA70441.1"/>
    <property type="molecule type" value="Genomic_DNA"/>
</dbReference>
<dbReference type="InterPro" id="IPR012349">
    <property type="entry name" value="Split_barrel_FMN-bd"/>
</dbReference>
<dbReference type="KEGG" id="csq:CSCA_3316"/>
<dbReference type="SUPFAM" id="SSF50475">
    <property type="entry name" value="FMN-binding split barrel"/>
    <property type="match status" value="1"/>
</dbReference>
<accession>A0A0E3GRJ7</accession>
<organism evidence="2 3">
    <name type="scientific">Clostridium scatologenes</name>
    <dbReference type="NCBI Taxonomy" id="1548"/>
    <lineage>
        <taxon>Bacteria</taxon>
        <taxon>Bacillati</taxon>
        <taxon>Bacillota</taxon>
        <taxon>Clostridia</taxon>
        <taxon>Eubacteriales</taxon>
        <taxon>Clostridiaceae</taxon>
        <taxon>Clostridium</taxon>
    </lineage>
</organism>
<dbReference type="AlphaFoldDB" id="A0A0E3GRJ7"/>
<dbReference type="RefSeq" id="WP_029163164.1">
    <property type="nucleotide sequence ID" value="NZ_CP009933.1"/>
</dbReference>
<name>A0A0E3GRJ7_CLOSL</name>
<evidence type="ECO:0000313" key="3">
    <source>
        <dbReference type="Proteomes" id="UP000033115"/>
    </source>
</evidence>
<feature type="domain" description="Pyridoxamine 5'-phosphate oxidase-like" evidence="1">
    <location>
        <begin position="11"/>
        <end position="130"/>
    </location>
</feature>
<dbReference type="HOGENOM" id="CLU_149966_0_0_9"/>
<evidence type="ECO:0000313" key="2">
    <source>
        <dbReference type="EMBL" id="AKA70441.1"/>
    </source>
</evidence>
<gene>
    <name evidence="2" type="ORF">CSCA_3316</name>
</gene>
<dbReference type="STRING" id="1548.CSCA_3316"/>
<dbReference type="InterPro" id="IPR055196">
    <property type="entry name" value="Putative_PNPOx_2"/>
</dbReference>
<evidence type="ECO:0000259" key="1">
    <source>
        <dbReference type="Pfam" id="PF22696"/>
    </source>
</evidence>
<dbReference type="Gene3D" id="2.30.110.10">
    <property type="entry name" value="Electron Transport, Fmn-binding Protein, Chain A"/>
    <property type="match status" value="1"/>
</dbReference>
<keyword evidence="3" id="KW-1185">Reference proteome</keyword>
<reference evidence="2 3" key="1">
    <citation type="journal article" date="2015" name="J. Biotechnol.">
        <title>Complete genome sequence of a malodorant-producing acetogen, Clostridium scatologenes ATCC 25775(T).</title>
        <authorList>
            <person name="Zhu Z."/>
            <person name="Guo T."/>
            <person name="Zheng H."/>
            <person name="Song T."/>
            <person name="Ouyang P."/>
            <person name="Xie J."/>
        </authorList>
    </citation>
    <scope>NUCLEOTIDE SEQUENCE [LARGE SCALE GENOMIC DNA]</scope>
    <source>
        <strain evidence="2 3">ATCC 25775</strain>
    </source>
</reference>
<dbReference type="Pfam" id="PF22696">
    <property type="entry name" value="Putative_PNPOx_2"/>
    <property type="match status" value="1"/>
</dbReference>
<protein>
    <recommendedName>
        <fullName evidence="1">Pyridoxamine 5'-phosphate oxidase-like domain-containing protein</fullName>
    </recommendedName>
</protein>
<dbReference type="Proteomes" id="UP000033115">
    <property type="component" value="Chromosome"/>
</dbReference>
<proteinExistence type="predicted"/>
<sequence length="140" mass="16210">MITKNDFIRIMDTQNEIALATSPDNCPNVRIVNFYFDSNTNILFFTTFGDNNKVKEFENNPNIAFTTIPHHGNEHVKAKGIVKKSSRTIFDVADEFIRKIPEYKYTVEQVGQYLVLFEIEFHTAVVTLDFENIDTIILNK</sequence>